<evidence type="ECO:0000313" key="1">
    <source>
        <dbReference type="EMBL" id="KAJ6441986.1"/>
    </source>
</evidence>
<comment type="caution">
    <text evidence="1">The sequence shown here is derived from an EMBL/GenBank/DDBJ whole genome shotgun (WGS) entry which is preliminary data.</text>
</comment>
<evidence type="ECO:0000313" key="2">
    <source>
        <dbReference type="Proteomes" id="UP001163105"/>
    </source>
</evidence>
<dbReference type="Proteomes" id="UP001163105">
    <property type="component" value="Unassembled WGS sequence"/>
</dbReference>
<dbReference type="GO" id="GO:0020037">
    <property type="term" value="F:heme binding"/>
    <property type="evidence" value="ECO:0007669"/>
    <property type="project" value="InterPro"/>
</dbReference>
<dbReference type="Gene3D" id="2.40.180.10">
    <property type="entry name" value="Catalase core domain"/>
    <property type="match status" value="2"/>
</dbReference>
<name>A0AB34FUE8_9HYPO</name>
<reference evidence="1" key="1">
    <citation type="submission" date="2023-01" db="EMBL/GenBank/DDBJ databases">
        <title>The growth and conidiation of Purpureocillium lavendulum are regulated by nitrogen source and histone H3K14 acetylation.</title>
        <authorList>
            <person name="Tang P."/>
            <person name="Han J."/>
            <person name="Zhang C."/>
            <person name="Tang P."/>
            <person name="Qi F."/>
            <person name="Zhang K."/>
            <person name="Liang L."/>
        </authorList>
    </citation>
    <scope>NUCLEOTIDE SEQUENCE</scope>
    <source>
        <strain evidence="1">YMF1.00683</strain>
    </source>
</reference>
<keyword evidence="2" id="KW-1185">Reference proteome</keyword>
<dbReference type="AlphaFoldDB" id="A0AB34FUE8"/>
<dbReference type="SUPFAM" id="SSF56634">
    <property type="entry name" value="Heme-dependent catalase-like"/>
    <property type="match status" value="1"/>
</dbReference>
<dbReference type="InterPro" id="IPR020835">
    <property type="entry name" value="Catalase_sf"/>
</dbReference>
<dbReference type="EMBL" id="JAQHRD010000004">
    <property type="protein sequence ID" value="KAJ6441986.1"/>
    <property type="molecule type" value="Genomic_DNA"/>
</dbReference>
<sequence length="337" mass="37634">MSTVHKHATNVSSRNRLFTPTPVNIKVNNMAEPSTSWKERIEPDEAERFSREADVIGAIQQKYSRLYQCPGKAFHRKQLLAAEAVFEVLDGLPPYARFGVFAQPRQYDGLVRLSNGNWGIENDEKPDIRGFAIKILGIEGPDARSGSPTNEHNILMVHMDPLGTDSSGFVSLVQKAAAGELHGDSALAPTFSGFAVESFHTQTPFCVGPYAARGRLIPPRDQRVDTNGVHGWGADVVARLPLTWEYQLQFYVNDDDTPIDDASRVWNESASPYVTVARLTIPAQDITGRWSDEINDRTFLLWDALEEHRPLGEVNRARRVVMDRSVRNRTGPNKLGK</sequence>
<proteinExistence type="predicted"/>
<gene>
    <name evidence="1" type="ORF">O9K51_05537</name>
</gene>
<organism evidence="1 2">
    <name type="scientific">Purpureocillium lavendulum</name>
    <dbReference type="NCBI Taxonomy" id="1247861"/>
    <lineage>
        <taxon>Eukaryota</taxon>
        <taxon>Fungi</taxon>
        <taxon>Dikarya</taxon>
        <taxon>Ascomycota</taxon>
        <taxon>Pezizomycotina</taxon>
        <taxon>Sordariomycetes</taxon>
        <taxon>Hypocreomycetidae</taxon>
        <taxon>Hypocreales</taxon>
        <taxon>Ophiocordycipitaceae</taxon>
        <taxon>Purpureocillium</taxon>
    </lineage>
</organism>
<protein>
    <submittedName>
        <fullName evidence="1">Catalase-like domain, heme-dependent</fullName>
    </submittedName>
</protein>
<accession>A0AB34FUE8</accession>